<dbReference type="InterPro" id="IPR005186">
    <property type="entry name" value="FlaG"/>
</dbReference>
<dbReference type="AlphaFoldDB" id="A0A6N9TVQ5"/>
<evidence type="ECO:0000256" key="1">
    <source>
        <dbReference type="SAM" id="MobiDB-lite"/>
    </source>
</evidence>
<keyword evidence="2" id="KW-0969">Cilium</keyword>
<keyword evidence="2" id="KW-0282">Flagellum</keyword>
<dbReference type="PANTHER" id="PTHR37166:SF1">
    <property type="entry name" value="PROTEIN FLAG"/>
    <property type="match status" value="1"/>
</dbReference>
<keyword evidence="2" id="KW-0966">Cell projection</keyword>
<evidence type="ECO:0000313" key="2">
    <source>
        <dbReference type="EMBL" id="NDY42566.1"/>
    </source>
</evidence>
<feature type="compositionally biased region" description="Low complexity" evidence="1">
    <location>
        <begin position="27"/>
        <end position="47"/>
    </location>
</feature>
<gene>
    <name evidence="2" type="ORF">G3N55_06885</name>
</gene>
<organism evidence="2 3">
    <name type="scientific">Dissulfurirhabdus thermomarina</name>
    <dbReference type="NCBI Taxonomy" id="1765737"/>
    <lineage>
        <taxon>Bacteria</taxon>
        <taxon>Deltaproteobacteria</taxon>
        <taxon>Dissulfurirhabdaceae</taxon>
        <taxon>Dissulfurirhabdus</taxon>
    </lineage>
</organism>
<dbReference type="Proteomes" id="UP000469346">
    <property type="component" value="Unassembled WGS sequence"/>
</dbReference>
<dbReference type="SUPFAM" id="SSF160214">
    <property type="entry name" value="FlaG-like"/>
    <property type="match status" value="1"/>
</dbReference>
<dbReference type="Pfam" id="PF03646">
    <property type="entry name" value="FlaG"/>
    <property type="match status" value="1"/>
</dbReference>
<evidence type="ECO:0000313" key="3">
    <source>
        <dbReference type="Proteomes" id="UP000469346"/>
    </source>
</evidence>
<keyword evidence="3" id="KW-1185">Reference proteome</keyword>
<dbReference type="RefSeq" id="WP_163298704.1">
    <property type="nucleotide sequence ID" value="NZ_JAAGRR010000066.1"/>
</dbReference>
<dbReference type="EMBL" id="JAAGRR010000066">
    <property type="protein sequence ID" value="NDY42566.1"/>
    <property type="molecule type" value="Genomic_DNA"/>
</dbReference>
<sequence>MEVFMNAVTTSQVLNLPRPDPAGGEIQRPPARQVAPAPEETGAAAPPRGDEVRQVVDQIRQDLRVLDTRIAFDIDEASGEPVVRVLDRETNEVLRQIPPEELLKLRTTFEEIVKGLLLDRHA</sequence>
<reference evidence="2 3" key="1">
    <citation type="submission" date="2020-02" db="EMBL/GenBank/DDBJ databases">
        <title>Comparative genomics of sulfur disproportionating microorganisms.</title>
        <authorList>
            <person name="Ward L.M."/>
            <person name="Bertran E."/>
            <person name="Johnston D.T."/>
        </authorList>
    </citation>
    <scope>NUCLEOTIDE SEQUENCE [LARGE SCALE GENOMIC DNA]</scope>
    <source>
        <strain evidence="2 3">DSM 100025</strain>
    </source>
</reference>
<feature type="region of interest" description="Disordered" evidence="1">
    <location>
        <begin position="14"/>
        <end position="52"/>
    </location>
</feature>
<name>A0A6N9TVQ5_DISTH</name>
<protein>
    <submittedName>
        <fullName evidence="2">Flagellar protein FlaG</fullName>
    </submittedName>
</protein>
<accession>A0A6N9TVQ5</accession>
<proteinExistence type="predicted"/>
<dbReference type="PANTHER" id="PTHR37166">
    <property type="entry name" value="PROTEIN FLAG"/>
    <property type="match status" value="1"/>
</dbReference>
<dbReference type="InterPro" id="IPR035924">
    <property type="entry name" value="FlaG-like_sf"/>
</dbReference>
<dbReference type="Gene3D" id="3.30.160.170">
    <property type="entry name" value="FlaG-like"/>
    <property type="match status" value="1"/>
</dbReference>
<comment type="caution">
    <text evidence="2">The sequence shown here is derived from an EMBL/GenBank/DDBJ whole genome shotgun (WGS) entry which is preliminary data.</text>
</comment>